<feature type="domain" description="PucR C-terminal helix-turn-helix" evidence="2">
    <location>
        <begin position="300"/>
        <end position="356"/>
    </location>
</feature>
<evidence type="ECO:0000256" key="1">
    <source>
        <dbReference type="ARBA" id="ARBA00006754"/>
    </source>
</evidence>
<dbReference type="InterPro" id="IPR025736">
    <property type="entry name" value="PucR_C-HTH_dom"/>
</dbReference>
<dbReference type="PANTHER" id="PTHR33744:SF1">
    <property type="entry name" value="DNA-BINDING TRANSCRIPTIONAL ACTIVATOR ADER"/>
    <property type="match status" value="1"/>
</dbReference>
<dbReference type="InterPro" id="IPR051448">
    <property type="entry name" value="CdaR-like_regulators"/>
</dbReference>
<dbReference type="InterPro" id="IPR042070">
    <property type="entry name" value="PucR_C-HTH_sf"/>
</dbReference>
<evidence type="ECO:0000313" key="5">
    <source>
        <dbReference type="Proteomes" id="UP001183420"/>
    </source>
</evidence>
<dbReference type="Gene3D" id="1.10.10.2840">
    <property type="entry name" value="PucR C-terminal helix-turn-helix domain"/>
    <property type="match status" value="1"/>
</dbReference>
<dbReference type="Proteomes" id="UP001183420">
    <property type="component" value="Unassembled WGS sequence"/>
</dbReference>
<keyword evidence="5" id="KW-1185">Reference proteome</keyword>
<name>A0ABU2LXM1_9ACTN</name>
<dbReference type="InterPro" id="IPR041522">
    <property type="entry name" value="CdaR_GGDEF"/>
</dbReference>
<proteinExistence type="inferred from homology"/>
<evidence type="ECO:0000259" key="2">
    <source>
        <dbReference type="Pfam" id="PF13556"/>
    </source>
</evidence>
<accession>A0ABU2LXM1</accession>
<evidence type="ECO:0000259" key="3">
    <source>
        <dbReference type="Pfam" id="PF17853"/>
    </source>
</evidence>
<organism evidence="4 5">
    <name type="scientific">Streptomyces millisiae</name>
    <dbReference type="NCBI Taxonomy" id="3075542"/>
    <lineage>
        <taxon>Bacteria</taxon>
        <taxon>Bacillati</taxon>
        <taxon>Actinomycetota</taxon>
        <taxon>Actinomycetes</taxon>
        <taxon>Kitasatosporales</taxon>
        <taxon>Streptomycetaceae</taxon>
        <taxon>Streptomyces</taxon>
    </lineage>
</organism>
<comment type="similarity">
    <text evidence="1">Belongs to the CdaR family.</text>
</comment>
<evidence type="ECO:0000313" key="4">
    <source>
        <dbReference type="EMBL" id="MDT0322023.1"/>
    </source>
</evidence>
<gene>
    <name evidence="4" type="ORF">RNC47_27195</name>
</gene>
<dbReference type="Pfam" id="PF17853">
    <property type="entry name" value="GGDEF_2"/>
    <property type="match status" value="1"/>
</dbReference>
<protein>
    <submittedName>
        <fullName evidence="4">Helix-turn-helix domain-containing protein</fullName>
    </submittedName>
</protein>
<reference evidence="5" key="1">
    <citation type="submission" date="2023-07" db="EMBL/GenBank/DDBJ databases">
        <title>30 novel species of actinomycetes from the DSMZ collection.</title>
        <authorList>
            <person name="Nouioui I."/>
        </authorList>
    </citation>
    <scope>NUCLEOTIDE SEQUENCE [LARGE SCALE GENOMIC DNA]</scope>
    <source>
        <strain evidence="5">DSM 44918</strain>
    </source>
</reference>
<comment type="caution">
    <text evidence="4">The sequence shown here is derived from an EMBL/GenBank/DDBJ whole genome shotgun (WGS) entry which is preliminary data.</text>
</comment>
<dbReference type="Pfam" id="PF13556">
    <property type="entry name" value="HTH_30"/>
    <property type="match status" value="1"/>
</dbReference>
<dbReference type="RefSeq" id="WP_311602409.1">
    <property type="nucleotide sequence ID" value="NZ_JAVREM010000052.1"/>
</dbReference>
<dbReference type="PANTHER" id="PTHR33744">
    <property type="entry name" value="CARBOHYDRATE DIACID REGULATOR"/>
    <property type="match status" value="1"/>
</dbReference>
<dbReference type="EMBL" id="JAVREM010000052">
    <property type="protein sequence ID" value="MDT0322023.1"/>
    <property type="molecule type" value="Genomic_DNA"/>
</dbReference>
<feature type="domain" description="CdaR GGDEF-like" evidence="3">
    <location>
        <begin position="129"/>
        <end position="250"/>
    </location>
</feature>
<sequence length="369" mass="39785">MAAAVDAIPDDYLDGYAEILAEVSATGRRLTRDELRARRALGERAAREGLALRELVRVHLAATRALWPELPGVAGAFGVRQVGLTAEGVLAAVEQAVDALAEGFERAQLLAVRRDEAARREFIDDLLHGRGEPGSISARAERYGLRLAHTHAVAVAEAAGSFDEVHAVTRRVDDALVGRFGIREVLLTTKDGRLVCIAPGHRPEILEYFADRMLAVGAGEERPRTALGRPHSGARGVMRSYEEALSALELADRALIDGAVLRAAELLVFPVLTRDREAMADLVSTVLGPLAAARGGAEPLVRTLDVYFGAGCVAAEAARRLSLSVRALTYRLERIHALTGSDPADPFQRYTLQTAVIGARLLDWPARDF</sequence>